<dbReference type="Gene3D" id="6.10.140.2220">
    <property type="match status" value="1"/>
</dbReference>
<reference evidence="2 3" key="1">
    <citation type="submission" date="2024-05" db="EMBL/GenBank/DDBJ databases">
        <title>The nuclear and mitochondrial genome assemblies of Tetragonisca angustula (Apidae: Meliponini), a tiny yet remarkable pollinator in the Neotropics.</title>
        <authorList>
            <person name="Ferrari R."/>
            <person name="Ricardo P.C."/>
            <person name="Dias F.C."/>
            <person name="Araujo N.S."/>
            <person name="Soares D.O."/>
            <person name="Zhou Q.-S."/>
            <person name="Zhu C.-D."/>
            <person name="Coutinho L."/>
            <person name="Airas M.C."/>
            <person name="Batista T.M."/>
        </authorList>
    </citation>
    <scope>NUCLEOTIDE SEQUENCE [LARGE SCALE GENOMIC DNA]</scope>
    <source>
        <strain evidence="2">ASF017062</strain>
        <tissue evidence="2">Abdomen</tissue>
    </source>
</reference>
<dbReference type="GO" id="GO:0008276">
    <property type="term" value="F:protein methyltransferase activity"/>
    <property type="evidence" value="ECO:0007669"/>
    <property type="project" value="UniProtKB-ARBA"/>
</dbReference>
<dbReference type="Proteomes" id="UP001432146">
    <property type="component" value="Unassembled WGS sequence"/>
</dbReference>
<dbReference type="AlphaFoldDB" id="A0AAW0ZSI5"/>
<protein>
    <recommendedName>
        <fullName evidence="1">SET domain-containing protein</fullName>
    </recommendedName>
</protein>
<organism evidence="2 3">
    <name type="scientific">Tetragonisca angustula</name>
    <dbReference type="NCBI Taxonomy" id="166442"/>
    <lineage>
        <taxon>Eukaryota</taxon>
        <taxon>Metazoa</taxon>
        <taxon>Ecdysozoa</taxon>
        <taxon>Arthropoda</taxon>
        <taxon>Hexapoda</taxon>
        <taxon>Insecta</taxon>
        <taxon>Pterygota</taxon>
        <taxon>Neoptera</taxon>
        <taxon>Endopterygota</taxon>
        <taxon>Hymenoptera</taxon>
        <taxon>Apocrita</taxon>
        <taxon>Aculeata</taxon>
        <taxon>Apoidea</taxon>
        <taxon>Anthophila</taxon>
        <taxon>Apidae</taxon>
        <taxon>Tetragonisca</taxon>
    </lineage>
</organism>
<dbReference type="GO" id="GO:0008170">
    <property type="term" value="F:N-methyltransferase activity"/>
    <property type="evidence" value="ECO:0007669"/>
    <property type="project" value="UniProtKB-ARBA"/>
</dbReference>
<dbReference type="PROSITE" id="PS50280">
    <property type="entry name" value="SET"/>
    <property type="match status" value="1"/>
</dbReference>
<feature type="domain" description="SET" evidence="1">
    <location>
        <begin position="12"/>
        <end position="260"/>
    </location>
</feature>
<dbReference type="EMBL" id="JAWNGG020000121">
    <property type="protein sequence ID" value="KAK9300757.1"/>
    <property type="molecule type" value="Genomic_DNA"/>
</dbReference>
<dbReference type="Gene3D" id="2.170.270.10">
    <property type="entry name" value="SET domain"/>
    <property type="match status" value="1"/>
</dbReference>
<comment type="caution">
    <text evidence="2">The sequence shown here is derived from an EMBL/GenBank/DDBJ whole genome shotgun (WGS) entry which is preliminary data.</text>
</comment>
<dbReference type="Gene3D" id="1.10.220.160">
    <property type="match status" value="1"/>
</dbReference>
<accession>A0AAW0ZSI5</accession>
<dbReference type="InterPro" id="IPR053010">
    <property type="entry name" value="SET_SmydA-8"/>
</dbReference>
<name>A0AAW0ZSI5_9HYME</name>
<dbReference type="CDD" id="cd20071">
    <property type="entry name" value="SET_SMYD"/>
    <property type="match status" value="1"/>
</dbReference>
<dbReference type="PANTHER" id="PTHR46455">
    <property type="entry name" value="SET AND MYND DOMAIN CONTAINING, ARTHROPOD-SPECIFIC, MEMBER 4, ISOFORM A"/>
    <property type="match status" value="1"/>
</dbReference>
<proteinExistence type="predicted"/>
<evidence type="ECO:0000313" key="3">
    <source>
        <dbReference type="Proteomes" id="UP001432146"/>
    </source>
</evidence>
<dbReference type="InterPro" id="IPR001214">
    <property type="entry name" value="SET_dom"/>
</dbReference>
<dbReference type="PANTHER" id="PTHR46455:SF7">
    <property type="entry name" value="RE12806P"/>
    <property type="match status" value="1"/>
</dbReference>
<sequence length="511" mass="57494">MSQKSSEASAEKSTTTYKILRNDKVGRYMVANKELEAGEEIVTEMPFIVGPKAFTYPLCLSCYASWPPSLYDKSLCSKCGWLVCSKDCENQPQHKDYECQVFVQANEKFNVRAVFEEVNENGTPQLECITPLRLLLESEKNPERWNNEIKDMEAHNKIRSQKMQWRLNHINIVEYIRKQLKLDRFSEEQVHTACGILEVNAFEIRTANGCTARALYPIAALMNHSCVSNTCHSISQADYRIRLRTTLKVPVGGELYGSYAHSLLPTMMRREHLLETKYFACACSRCSDPTELGTHMSSLKCNKCDNGIILSLDSLDPGSSWKCTHCEFTTTGTAVRKILQIIQAAVDAVEAISGAEGADAIQARETVLNKYRSVLHPRHAFLTTLRYSLAQMYGRVDEYLLDDLPDIVLEHKIDMCRLLLQVFDVIEPGYSRIRGMTLYELHAPLLFTAKTLWNAGVIDEAGLKSKMIDASTILKEAALILCLEPPDTPEGQIGIAAKESLAELEESISNL</sequence>
<dbReference type="InterPro" id="IPR046341">
    <property type="entry name" value="SET_dom_sf"/>
</dbReference>
<evidence type="ECO:0000313" key="2">
    <source>
        <dbReference type="EMBL" id="KAK9300757.1"/>
    </source>
</evidence>
<dbReference type="SUPFAM" id="SSF82199">
    <property type="entry name" value="SET domain"/>
    <property type="match status" value="1"/>
</dbReference>
<keyword evidence="3" id="KW-1185">Reference proteome</keyword>
<evidence type="ECO:0000259" key="1">
    <source>
        <dbReference type="PROSITE" id="PS50280"/>
    </source>
</evidence>
<dbReference type="GO" id="GO:0008757">
    <property type="term" value="F:S-adenosylmethionine-dependent methyltransferase activity"/>
    <property type="evidence" value="ECO:0007669"/>
    <property type="project" value="UniProtKB-ARBA"/>
</dbReference>
<gene>
    <name evidence="2" type="ORF">QLX08_006626</name>
</gene>